<dbReference type="InterPro" id="IPR013563">
    <property type="entry name" value="Oligopep_ABC_C"/>
</dbReference>
<evidence type="ECO:0000256" key="1">
    <source>
        <dbReference type="ARBA" id="ARBA00004202"/>
    </source>
</evidence>
<accession>H5Y455</accession>
<evidence type="ECO:0000313" key="17">
    <source>
        <dbReference type="EMBL" id="EHQ89736.1"/>
    </source>
</evidence>
<comment type="similarity">
    <text evidence="2">Belongs to the ABC transporter superfamily.</text>
</comment>
<evidence type="ECO:0000256" key="4">
    <source>
        <dbReference type="ARBA" id="ARBA00022475"/>
    </source>
</evidence>
<dbReference type="PROSITE" id="PS00211">
    <property type="entry name" value="ABC_TRANSPORTER_1"/>
    <property type="match status" value="1"/>
</dbReference>
<comment type="catalytic activity">
    <reaction evidence="15">
        <text>Ni(2+)(out) + ATP + H2O = Ni(2+)(in) + ADP + phosphate + H(+)</text>
        <dbReference type="Rhea" id="RHEA:15557"/>
        <dbReference type="ChEBI" id="CHEBI:15377"/>
        <dbReference type="ChEBI" id="CHEBI:15378"/>
        <dbReference type="ChEBI" id="CHEBI:30616"/>
        <dbReference type="ChEBI" id="CHEBI:43474"/>
        <dbReference type="ChEBI" id="CHEBI:49786"/>
        <dbReference type="ChEBI" id="CHEBI:456216"/>
        <dbReference type="EC" id="7.2.2.11"/>
    </reaction>
    <physiologicalReaction direction="left-to-right" evidence="15">
        <dbReference type="Rhea" id="RHEA:15558"/>
    </physiologicalReaction>
</comment>
<dbReference type="InterPro" id="IPR003593">
    <property type="entry name" value="AAA+_ATPase"/>
</dbReference>
<evidence type="ECO:0000256" key="5">
    <source>
        <dbReference type="ARBA" id="ARBA00022596"/>
    </source>
</evidence>
<evidence type="ECO:0000256" key="12">
    <source>
        <dbReference type="ARBA" id="ARBA00038669"/>
    </source>
</evidence>
<dbReference type="Pfam" id="PF00005">
    <property type="entry name" value="ABC_tran"/>
    <property type="match status" value="2"/>
</dbReference>
<keyword evidence="18" id="KW-1185">Reference proteome</keyword>
<evidence type="ECO:0000256" key="9">
    <source>
        <dbReference type="ARBA" id="ARBA00023065"/>
    </source>
</evidence>
<keyword evidence="10" id="KW-0921">Nickel transport</keyword>
<evidence type="ECO:0000256" key="8">
    <source>
        <dbReference type="ARBA" id="ARBA00022967"/>
    </source>
</evidence>
<gene>
    <name evidence="17" type="ORF">DesyoDRAFT_2670</name>
</gene>
<dbReference type="GO" id="GO:0015413">
    <property type="term" value="F:ABC-type nickel transporter activity"/>
    <property type="evidence" value="ECO:0007669"/>
    <property type="project" value="UniProtKB-EC"/>
</dbReference>
<evidence type="ECO:0000256" key="2">
    <source>
        <dbReference type="ARBA" id="ARBA00005417"/>
    </source>
</evidence>
<evidence type="ECO:0000256" key="3">
    <source>
        <dbReference type="ARBA" id="ARBA00022448"/>
    </source>
</evidence>
<keyword evidence="11" id="KW-0472">Membrane</keyword>
<protein>
    <recommendedName>
        <fullName evidence="14">Nickel import system ATP-binding protein NikD</fullName>
        <ecNumber evidence="13">7.2.2.11</ecNumber>
    </recommendedName>
</protein>
<keyword evidence="5" id="KW-0533">Nickel</keyword>
<keyword evidence="4" id="KW-1003">Cell membrane</keyword>
<dbReference type="PROSITE" id="PS50893">
    <property type="entry name" value="ABC_TRANSPORTER_2"/>
    <property type="match status" value="2"/>
</dbReference>
<evidence type="ECO:0000256" key="7">
    <source>
        <dbReference type="ARBA" id="ARBA00022840"/>
    </source>
</evidence>
<dbReference type="InterPro" id="IPR050388">
    <property type="entry name" value="ABC_Ni/Peptide_Import"/>
</dbReference>
<dbReference type="InterPro" id="IPR003439">
    <property type="entry name" value="ABC_transporter-like_ATP-bd"/>
</dbReference>
<dbReference type="OrthoDB" id="9779287at2"/>
<evidence type="ECO:0000256" key="13">
    <source>
        <dbReference type="ARBA" id="ARBA00039098"/>
    </source>
</evidence>
<dbReference type="InterPro" id="IPR017871">
    <property type="entry name" value="ABC_transporter-like_CS"/>
</dbReference>
<evidence type="ECO:0000256" key="14">
    <source>
        <dbReference type="ARBA" id="ARBA00044143"/>
    </source>
</evidence>
<keyword evidence="8" id="KW-1278">Translocase</keyword>
<dbReference type="InterPro" id="IPR027417">
    <property type="entry name" value="P-loop_NTPase"/>
</dbReference>
<dbReference type="NCBIfam" id="TIGR01727">
    <property type="entry name" value="oligo_HPY"/>
    <property type="match status" value="1"/>
</dbReference>
<evidence type="ECO:0000256" key="15">
    <source>
        <dbReference type="ARBA" id="ARBA00048610"/>
    </source>
</evidence>
<dbReference type="HOGENOM" id="CLU_000604_86_2_9"/>
<evidence type="ECO:0000256" key="11">
    <source>
        <dbReference type="ARBA" id="ARBA00023136"/>
    </source>
</evidence>
<dbReference type="EC" id="7.2.2.11" evidence="13"/>
<dbReference type="AlphaFoldDB" id="H5Y455"/>
<dbReference type="EMBL" id="CM001441">
    <property type="protein sequence ID" value="EHQ89736.1"/>
    <property type="molecule type" value="Genomic_DNA"/>
</dbReference>
<dbReference type="CDD" id="cd03257">
    <property type="entry name" value="ABC_NikE_OppD_transporters"/>
    <property type="match status" value="2"/>
</dbReference>
<dbReference type="PANTHER" id="PTHR43297">
    <property type="entry name" value="OLIGOPEPTIDE TRANSPORT ATP-BINDING PROTEIN APPD"/>
    <property type="match status" value="1"/>
</dbReference>
<comment type="subcellular location">
    <subcellularLocation>
        <location evidence="1">Cell membrane</location>
        <topology evidence="1">Peripheral membrane protein</topology>
    </subcellularLocation>
</comment>
<comment type="subunit">
    <text evidence="12">The complex is composed of two ATP-binding proteins (NikD and NikE), two transmembrane proteins (NikB and NikC) and a solute-binding protein (NikA).</text>
</comment>
<dbReference type="SUPFAM" id="SSF52540">
    <property type="entry name" value="P-loop containing nucleoside triphosphate hydrolases"/>
    <property type="match status" value="2"/>
</dbReference>
<dbReference type="Gene3D" id="3.40.50.300">
    <property type="entry name" value="P-loop containing nucleotide triphosphate hydrolases"/>
    <property type="match status" value="2"/>
</dbReference>
<proteinExistence type="inferred from homology"/>
<dbReference type="Pfam" id="PF08352">
    <property type="entry name" value="oligo_HPY"/>
    <property type="match status" value="1"/>
</dbReference>
<sequence>MNQVTLTVRNLSVCYEQISNIFAVHNVSFDLKGGERVGIIGESGSGKSSLALALMGLLQNQAVVQGEILYDGLPLNQLTEQEWNEYRWDKIALVFQNSLDVFNPVLTIGEQIVECIKRHSPLSPKAALEKTEDLLEMVGLDKSWCRAYPHQLSGGMRQKTLIAMALSCDPAILLVDEPTMALDAVAKNEIVRLLQRLQAEKGFALLVISHELPVIKSLTTRLMVMYAGNIMEAGPTGEMLQDALHPYTRGLVYASPAINPYRDMWGIPGEIERSSENQCPFYSRCKQSIEACQREHPLLADARPRRQVACIRGGIVTLLQGTNLHKKYPAKGKSIQACSACSLQVRSGEVVALIGESGSGKTTLAEILAGALPPDQGEVFFEGRRVKGNSETSRKGGLQMVFQDPLSTINEQFTIAEAVREPLDIIKEGGKEQRLNVVRSALKRVQLPSGDDFLARRCYTLSGGQRQRIALARSLVMKPKLLIADEISAMLDPSTGANILRLLKGLQNTEGFAMLYITHDLSLAQKIADKIYVMHRGIIIEEGALGEVFLNPQADYTKTLLINAGIIKGNQGHRRVACRRPKAKTAAKQLRLL</sequence>
<keyword evidence="7 17" id="KW-0067">ATP-binding</keyword>
<dbReference type="GO" id="GO:0005886">
    <property type="term" value="C:plasma membrane"/>
    <property type="evidence" value="ECO:0007669"/>
    <property type="project" value="UniProtKB-SubCell"/>
</dbReference>
<evidence type="ECO:0000259" key="16">
    <source>
        <dbReference type="PROSITE" id="PS50893"/>
    </source>
</evidence>
<organism evidence="17 18">
    <name type="scientific">Desulfosporosinus youngiae DSM 17734</name>
    <dbReference type="NCBI Taxonomy" id="768710"/>
    <lineage>
        <taxon>Bacteria</taxon>
        <taxon>Bacillati</taxon>
        <taxon>Bacillota</taxon>
        <taxon>Clostridia</taxon>
        <taxon>Eubacteriales</taxon>
        <taxon>Desulfitobacteriaceae</taxon>
        <taxon>Desulfosporosinus</taxon>
    </lineage>
</organism>
<dbReference type="RefSeq" id="WP_007783709.1">
    <property type="nucleotide sequence ID" value="NZ_CM001441.1"/>
</dbReference>
<dbReference type="eggNOG" id="COG4172">
    <property type="taxonomic scope" value="Bacteria"/>
</dbReference>
<dbReference type="PANTHER" id="PTHR43297:SF13">
    <property type="entry name" value="NICKEL ABC TRANSPORTER, ATP-BINDING PROTEIN"/>
    <property type="match status" value="1"/>
</dbReference>
<name>H5Y455_9FIRM</name>
<keyword evidence="9" id="KW-0406">Ion transport</keyword>
<feature type="domain" description="ABC transporter" evidence="16">
    <location>
        <begin position="8"/>
        <end position="252"/>
    </location>
</feature>
<dbReference type="GO" id="GO:0005524">
    <property type="term" value="F:ATP binding"/>
    <property type="evidence" value="ECO:0007669"/>
    <property type="project" value="UniProtKB-KW"/>
</dbReference>
<dbReference type="GO" id="GO:0015833">
    <property type="term" value="P:peptide transport"/>
    <property type="evidence" value="ECO:0007669"/>
    <property type="project" value="InterPro"/>
</dbReference>
<evidence type="ECO:0000256" key="10">
    <source>
        <dbReference type="ARBA" id="ARBA00023112"/>
    </source>
</evidence>
<keyword evidence="3" id="KW-0813">Transport</keyword>
<dbReference type="SMART" id="SM00382">
    <property type="entry name" value="AAA"/>
    <property type="match status" value="2"/>
</dbReference>
<feature type="domain" description="ABC transporter" evidence="16">
    <location>
        <begin position="319"/>
        <end position="561"/>
    </location>
</feature>
<evidence type="ECO:0000256" key="6">
    <source>
        <dbReference type="ARBA" id="ARBA00022741"/>
    </source>
</evidence>
<dbReference type="Proteomes" id="UP000005104">
    <property type="component" value="Chromosome"/>
</dbReference>
<dbReference type="GO" id="GO:0016887">
    <property type="term" value="F:ATP hydrolysis activity"/>
    <property type="evidence" value="ECO:0007669"/>
    <property type="project" value="InterPro"/>
</dbReference>
<dbReference type="STRING" id="768710.DesyoDRAFT_2670"/>
<keyword evidence="6" id="KW-0547">Nucleotide-binding</keyword>
<reference evidence="17 18" key="1">
    <citation type="submission" date="2011-11" db="EMBL/GenBank/DDBJ databases">
        <title>The Noncontiguous Finished genome of Desulfosporosinus youngiae DSM 17734.</title>
        <authorList>
            <consortium name="US DOE Joint Genome Institute (JGI-PGF)"/>
            <person name="Lucas S."/>
            <person name="Han J."/>
            <person name="Lapidus A."/>
            <person name="Cheng J.-F."/>
            <person name="Goodwin L."/>
            <person name="Pitluck S."/>
            <person name="Peters L."/>
            <person name="Ovchinnikova G."/>
            <person name="Lu M."/>
            <person name="Land M.L."/>
            <person name="Hauser L."/>
            <person name="Pester M."/>
            <person name="Spring S."/>
            <person name="Ollivier B."/>
            <person name="Rattei T."/>
            <person name="Klenk H.-P."/>
            <person name="Wagner M."/>
            <person name="Loy A."/>
            <person name="Woyke T.J."/>
        </authorList>
    </citation>
    <scope>NUCLEOTIDE SEQUENCE [LARGE SCALE GENOMIC DNA]</scope>
    <source>
        <strain evidence="17 18">DSM 17734</strain>
    </source>
</reference>
<evidence type="ECO:0000313" key="18">
    <source>
        <dbReference type="Proteomes" id="UP000005104"/>
    </source>
</evidence>